<dbReference type="PROSITE" id="PS51192">
    <property type="entry name" value="HELICASE_ATP_BIND_1"/>
    <property type="match status" value="1"/>
</dbReference>
<dbReference type="SMART" id="SM00487">
    <property type="entry name" value="DEXDc"/>
    <property type="match status" value="1"/>
</dbReference>
<evidence type="ECO:0000259" key="13">
    <source>
        <dbReference type="PROSITE" id="PS51192"/>
    </source>
</evidence>
<sequence length="586" mass="65604">MDNTQALLLKFGFKNFKPLQKEAIDFILADKDVLLISPTGGGKSLVYQMSALLKNGVGIVVSPLLALMNQQVEYLKSIGVKAEFLNSSLNPGEQDDLIWALRNNQVDLLYLSPEKLIQPSVIGFLSYLEVSVCAIDEAHCITQWGDGFRPEYSQLNIIKEHFPNVPVIAMTGTADIETQTEIIKSLSLHSPEVLAESFNRKNIEMMISQKKQSFKQLLYFLVHEVAGESGIIYCRSRKNVEVLSRNLKDLGLTSYFYHSALSAREKENSANSFFADQSAIMVATTAFGMGIDKTNIRFVVHMDLPTSIESYYQEIGRAGRDGLPAKAVLFYGLQDFIKLAQFEKDAAFQRNPVDNVKSTQLFNFLESRGCRRKALLLKFNESIENCGNCDRCKHVSSEQNATVAAQKILSLIYHTKGRVAVSTLIHILHGKITRKVKDIQGMELSLFGKGKELSDIGWKSLIRKLFAEDCLKVSGEFGTEFVLTQKAKPVLRGEIQIIISKDFHLPSMKDATIEPEAAYWIEIMKWYYANSHTSIFSLKQLRTISEDAPKTLASMSRLTGIPISHLNENDAQGLFDILNGKTVSIS</sequence>
<dbReference type="NCBIfam" id="TIGR00614">
    <property type="entry name" value="recQ_fam"/>
    <property type="match status" value="1"/>
</dbReference>
<name>A0ABT4JPM4_9GAMM</name>
<evidence type="ECO:0000256" key="4">
    <source>
        <dbReference type="ARBA" id="ARBA00022801"/>
    </source>
</evidence>
<dbReference type="InterPro" id="IPR018982">
    <property type="entry name" value="RQC_domain"/>
</dbReference>
<dbReference type="Gene3D" id="1.10.10.10">
    <property type="entry name" value="Winged helix-like DNA-binding domain superfamily/Winged helix DNA-binding domain"/>
    <property type="match status" value="1"/>
</dbReference>
<dbReference type="Gene3D" id="3.40.50.300">
    <property type="entry name" value="P-loop containing nucleotide triphosphate hydrolases"/>
    <property type="match status" value="2"/>
</dbReference>
<evidence type="ECO:0000256" key="5">
    <source>
        <dbReference type="ARBA" id="ARBA00022806"/>
    </source>
</evidence>
<comment type="similarity">
    <text evidence="1">Belongs to the helicase family. RecQ subfamily.</text>
</comment>
<dbReference type="InterPro" id="IPR001650">
    <property type="entry name" value="Helicase_C-like"/>
</dbReference>
<evidence type="ECO:0000313" key="15">
    <source>
        <dbReference type="EMBL" id="MCZ2720304.1"/>
    </source>
</evidence>
<keyword evidence="7" id="KW-0238">DNA-binding</keyword>
<dbReference type="Pfam" id="PF16124">
    <property type="entry name" value="RecQ_Zn_bind"/>
    <property type="match status" value="1"/>
</dbReference>
<comment type="caution">
    <text evidence="15">The sequence shown here is derived from an EMBL/GenBank/DDBJ whole genome shotgun (WGS) entry which is preliminary data.</text>
</comment>
<evidence type="ECO:0000313" key="16">
    <source>
        <dbReference type="Proteomes" id="UP001149719"/>
    </source>
</evidence>
<dbReference type="PANTHER" id="PTHR13710">
    <property type="entry name" value="DNA HELICASE RECQ FAMILY MEMBER"/>
    <property type="match status" value="1"/>
</dbReference>
<dbReference type="InterPro" id="IPR011545">
    <property type="entry name" value="DEAD/DEAH_box_helicase_dom"/>
</dbReference>
<feature type="domain" description="Helicase C-terminal" evidence="14">
    <location>
        <begin position="213"/>
        <end position="364"/>
    </location>
</feature>
<comment type="catalytic activity">
    <reaction evidence="9">
        <text>Couples ATP hydrolysis with the unwinding of duplex DNA by translocating in the 3'-5' direction.</text>
        <dbReference type="EC" id="5.6.2.4"/>
    </reaction>
</comment>
<dbReference type="InterPro" id="IPR036388">
    <property type="entry name" value="WH-like_DNA-bd_sf"/>
</dbReference>
<dbReference type="InterPro" id="IPR036390">
    <property type="entry name" value="WH_DNA-bd_sf"/>
</dbReference>
<keyword evidence="8" id="KW-0413">Isomerase</keyword>
<evidence type="ECO:0000256" key="1">
    <source>
        <dbReference type="ARBA" id="ARBA00005446"/>
    </source>
</evidence>
<dbReference type="EMBL" id="JAPUBN010000006">
    <property type="protein sequence ID" value="MCZ2720304.1"/>
    <property type="molecule type" value="Genomic_DNA"/>
</dbReference>
<dbReference type="InterPro" id="IPR004589">
    <property type="entry name" value="DNA_helicase_ATP-dep_RecQ"/>
</dbReference>
<keyword evidence="2" id="KW-0479">Metal-binding</keyword>
<evidence type="ECO:0000256" key="11">
    <source>
        <dbReference type="ARBA" id="ARBA00044535"/>
    </source>
</evidence>
<evidence type="ECO:0000256" key="12">
    <source>
        <dbReference type="ARBA" id="ARBA00044550"/>
    </source>
</evidence>
<evidence type="ECO:0000256" key="10">
    <source>
        <dbReference type="ARBA" id="ARBA00034808"/>
    </source>
</evidence>
<keyword evidence="4 15" id="KW-0378">Hydrolase</keyword>
<dbReference type="SUPFAM" id="SSF46785">
    <property type="entry name" value="Winged helix' DNA-binding domain"/>
    <property type="match status" value="1"/>
</dbReference>
<protein>
    <recommendedName>
        <fullName evidence="11">ATP-dependent DNA helicase RecQ</fullName>
        <ecNumber evidence="10">5.6.2.4</ecNumber>
    </recommendedName>
    <alternativeName>
        <fullName evidence="12">DNA 3'-5' helicase RecQ</fullName>
    </alternativeName>
</protein>
<keyword evidence="6" id="KW-0067">ATP-binding</keyword>
<dbReference type="EC" id="5.6.2.4" evidence="10"/>
<feature type="domain" description="Helicase ATP-binding" evidence="13">
    <location>
        <begin position="24"/>
        <end position="192"/>
    </location>
</feature>
<dbReference type="PROSITE" id="PS51194">
    <property type="entry name" value="HELICASE_CTER"/>
    <property type="match status" value="1"/>
</dbReference>
<keyword evidence="3" id="KW-0547">Nucleotide-binding</keyword>
<dbReference type="GO" id="GO:0003678">
    <property type="term" value="F:DNA helicase activity"/>
    <property type="evidence" value="ECO:0007669"/>
    <property type="project" value="UniProtKB-EC"/>
</dbReference>
<dbReference type="Pfam" id="PF00270">
    <property type="entry name" value="DEAD"/>
    <property type="match status" value="1"/>
</dbReference>
<keyword evidence="16" id="KW-1185">Reference proteome</keyword>
<evidence type="ECO:0000256" key="3">
    <source>
        <dbReference type="ARBA" id="ARBA00022741"/>
    </source>
</evidence>
<evidence type="ECO:0000256" key="6">
    <source>
        <dbReference type="ARBA" id="ARBA00022840"/>
    </source>
</evidence>
<dbReference type="SMART" id="SM00490">
    <property type="entry name" value="HELICc"/>
    <property type="match status" value="1"/>
</dbReference>
<dbReference type="PANTHER" id="PTHR13710:SF105">
    <property type="entry name" value="ATP-DEPENDENT DNA HELICASE Q1"/>
    <property type="match status" value="1"/>
</dbReference>
<dbReference type="InterPro" id="IPR014001">
    <property type="entry name" value="Helicase_ATP-bd"/>
</dbReference>
<dbReference type="InterPro" id="IPR027417">
    <property type="entry name" value="P-loop_NTPase"/>
</dbReference>
<evidence type="ECO:0000256" key="7">
    <source>
        <dbReference type="ARBA" id="ARBA00023125"/>
    </source>
</evidence>
<dbReference type="SUPFAM" id="SSF52540">
    <property type="entry name" value="P-loop containing nucleoside triphosphate hydrolases"/>
    <property type="match status" value="1"/>
</dbReference>
<dbReference type="InterPro" id="IPR032284">
    <property type="entry name" value="RecQ_Zn-bd"/>
</dbReference>
<dbReference type="CDD" id="cd17920">
    <property type="entry name" value="DEXHc_RecQ"/>
    <property type="match status" value="1"/>
</dbReference>
<dbReference type="Pfam" id="PF09382">
    <property type="entry name" value="RQC"/>
    <property type="match status" value="1"/>
</dbReference>
<dbReference type="Proteomes" id="UP001149719">
    <property type="component" value="Unassembled WGS sequence"/>
</dbReference>
<evidence type="ECO:0000256" key="2">
    <source>
        <dbReference type="ARBA" id="ARBA00022723"/>
    </source>
</evidence>
<proteinExistence type="inferred from homology"/>
<dbReference type="RefSeq" id="WP_269122094.1">
    <property type="nucleotide sequence ID" value="NZ_JAPUBN010000006.1"/>
</dbReference>
<evidence type="ECO:0000256" key="9">
    <source>
        <dbReference type="ARBA" id="ARBA00034617"/>
    </source>
</evidence>
<accession>A0ABT4JPM4</accession>
<reference evidence="15" key="1">
    <citation type="submission" date="2022-12" db="EMBL/GenBank/DDBJ databases">
        <title>Marinomonas 15G1-11 sp. nov, isolated from marine algae.</title>
        <authorList>
            <person name="Butt M."/>
            <person name="Choi D.G."/>
            <person name="Kim J.M."/>
            <person name="Lee J.K."/>
            <person name="Baek J.H."/>
            <person name="Jeon C.O."/>
        </authorList>
    </citation>
    <scope>NUCLEOTIDE SEQUENCE</scope>
    <source>
        <strain evidence="15">15G1-11</strain>
    </source>
</reference>
<evidence type="ECO:0000256" key="8">
    <source>
        <dbReference type="ARBA" id="ARBA00023235"/>
    </source>
</evidence>
<evidence type="ECO:0000259" key="14">
    <source>
        <dbReference type="PROSITE" id="PS51194"/>
    </source>
</evidence>
<keyword evidence="5 15" id="KW-0347">Helicase</keyword>
<dbReference type="GO" id="GO:0016787">
    <property type="term" value="F:hydrolase activity"/>
    <property type="evidence" value="ECO:0007669"/>
    <property type="project" value="UniProtKB-KW"/>
</dbReference>
<organism evidence="15 16">
    <name type="scientific">Marinomonas phaeophyticola</name>
    <dbReference type="NCBI Taxonomy" id="3004091"/>
    <lineage>
        <taxon>Bacteria</taxon>
        <taxon>Pseudomonadati</taxon>
        <taxon>Pseudomonadota</taxon>
        <taxon>Gammaproteobacteria</taxon>
        <taxon>Oceanospirillales</taxon>
        <taxon>Oceanospirillaceae</taxon>
        <taxon>Marinomonas</taxon>
    </lineage>
</organism>
<dbReference type="Pfam" id="PF00271">
    <property type="entry name" value="Helicase_C"/>
    <property type="match status" value="1"/>
</dbReference>
<gene>
    <name evidence="15" type="ORF">O1D97_01255</name>
</gene>
<dbReference type="SMART" id="SM00956">
    <property type="entry name" value="RQC"/>
    <property type="match status" value="1"/>
</dbReference>